<dbReference type="PANTHER" id="PTHR10695:SF46">
    <property type="entry name" value="BIFUNCTIONAL COENZYME A SYNTHASE-RELATED"/>
    <property type="match status" value="1"/>
</dbReference>
<reference evidence="7" key="2">
    <citation type="submission" date="2020-09" db="EMBL/GenBank/DDBJ databases">
        <authorList>
            <person name="Sun Q."/>
            <person name="Zhou Y."/>
        </authorList>
    </citation>
    <scope>NUCLEOTIDE SEQUENCE</scope>
    <source>
        <strain evidence="7">CGMCC 1.15966</strain>
    </source>
</reference>
<dbReference type="EC" id="2.7.1.24" evidence="5 6"/>
<organism evidence="7 8">
    <name type="scientific">Sphingobacterium cellulitidis</name>
    <dbReference type="NCBI Taxonomy" id="1768011"/>
    <lineage>
        <taxon>Bacteria</taxon>
        <taxon>Pseudomonadati</taxon>
        <taxon>Bacteroidota</taxon>
        <taxon>Sphingobacteriia</taxon>
        <taxon>Sphingobacteriales</taxon>
        <taxon>Sphingobacteriaceae</taxon>
        <taxon>Sphingobacterium</taxon>
    </lineage>
</organism>
<dbReference type="InterPro" id="IPR001977">
    <property type="entry name" value="Depp_CoAkinase"/>
</dbReference>
<gene>
    <name evidence="5 7" type="primary">coaE</name>
    <name evidence="7" type="ORF">GCM10011516_30010</name>
</gene>
<accession>A0A8H9G1V9</accession>
<protein>
    <recommendedName>
        <fullName evidence="5 6">Dephospho-CoA kinase</fullName>
        <ecNumber evidence="5 6">2.7.1.24</ecNumber>
    </recommendedName>
    <alternativeName>
        <fullName evidence="5">Dephosphocoenzyme A kinase</fullName>
    </alternativeName>
</protein>
<dbReference type="HAMAP" id="MF_00376">
    <property type="entry name" value="Dephospho_CoA_kinase"/>
    <property type="match status" value="1"/>
</dbReference>
<dbReference type="AlphaFoldDB" id="A0A8H9G1V9"/>
<evidence type="ECO:0000313" key="7">
    <source>
        <dbReference type="EMBL" id="GGE30191.1"/>
    </source>
</evidence>
<dbReference type="Proteomes" id="UP000614460">
    <property type="component" value="Unassembled WGS sequence"/>
</dbReference>
<evidence type="ECO:0000256" key="1">
    <source>
        <dbReference type="ARBA" id="ARBA00009018"/>
    </source>
</evidence>
<evidence type="ECO:0000256" key="3">
    <source>
        <dbReference type="ARBA" id="ARBA00022840"/>
    </source>
</evidence>
<keyword evidence="2 5" id="KW-0547">Nucleotide-binding</keyword>
<evidence type="ECO:0000256" key="5">
    <source>
        <dbReference type="HAMAP-Rule" id="MF_00376"/>
    </source>
</evidence>
<evidence type="ECO:0000313" key="8">
    <source>
        <dbReference type="Proteomes" id="UP000614460"/>
    </source>
</evidence>
<sequence length="198" mass="22130">MGLKIGITGGIGVGKSVVTKIFKVLGIPTYDADKEAKDIMVKSDAVRASLISTFGSEVYHEDGSLNREWLGKRVFSDAEELKKLNAIVHPAVIKDGEDWAAAQTSAYSVKEAALLFESGSYKALDFTILVSSPLALRIERVMKRDQVDQEEVQRRINKQMPEEEKEKLCDFIIYNDDSHSLIEQVMELHAKFIAPKNK</sequence>
<dbReference type="NCBIfam" id="TIGR00152">
    <property type="entry name" value="dephospho-CoA kinase"/>
    <property type="match status" value="1"/>
</dbReference>
<dbReference type="CDD" id="cd02022">
    <property type="entry name" value="DPCK"/>
    <property type="match status" value="1"/>
</dbReference>
<dbReference type="PANTHER" id="PTHR10695">
    <property type="entry name" value="DEPHOSPHO-COA KINASE-RELATED"/>
    <property type="match status" value="1"/>
</dbReference>
<comment type="similarity">
    <text evidence="1 5">Belongs to the CoaE family.</text>
</comment>
<evidence type="ECO:0000256" key="2">
    <source>
        <dbReference type="ARBA" id="ARBA00022741"/>
    </source>
</evidence>
<keyword evidence="5" id="KW-0808">Transferase</keyword>
<feature type="binding site" evidence="5">
    <location>
        <begin position="12"/>
        <end position="17"/>
    </location>
    <ligand>
        <name>ATP</name>
        <dbReference type="ChEBI" id="CHEBI:30616"/>
    </ligand>
</feature>
<comment type="pathway">
    <text evidence="5">Cofactor biosynthesis; coenzyme A biosynthesis; CoA from (R)-pantothenate: step 5/5.</text>
</comment>
<keyword evidence="5" id="KW-0963">Cytoplasm</keyword>
<comment type="subcellular location">
    <subcellularLocation>
        <location evidence="5">Cytoplasm</location>
    </subcellularLocation>
</comment>
<dbReference type="RefSeq" id="WP_182499557.1">
    <property type="nucleotide sequence ID" value="NZ_BMKM01000010.1"/>
</dbReference>
<dbReference type="GO" id="GO:0015937">
    <property type="term" value="P:coenzyme A biosynthetic process"/>
    <property type="evidence" value="ECO:0007669"/>
    <property type="project" value="UniProtKB-UniRule"/>
</dbReference>
<comment type="caution">
    <text evidence="7">The sequence shown here is derived from an EMBL/GenBank/DDBJ whole genome shotgun (WGS) entry which is preliminary data.</text>
</comment>
<name>A0A8H9G1V9_9SPHI</name>
<reference evidence="7" key="1">
    <citation type="journal article" date="2014" name="Int. J. Syst. Evol. Microbiol.">
        <title>Complete genome sequence of Corynebacterium casei LMG S-19264T (=DSM 44701T), isolated from a smear-ripened cheese.</title>
        <authorList>
            <consortium name="US DOE Joint Genome Institute (JGI-PGF)"/>
            <person name="Walter F."/>
            <person name="Albersmeier A."/>
            <person name="Kalinowski J."/>
            <person name="Ruckert C."/>
        </authorList>
    </citation>
    <scope>NUCLEOTIDE SEQUENCE</scope>
    <source>
        <strain evidence="7">CGMCC 1.15966</strain>
    </source>
</reference>
<dbReference type="SUPFAM" id="SSF52540">
    <property type="entry name" value="P-loop containing nucleoside triphosphate hydrolases"/>
    <property type="match status" value="1"/>
</dbReference>
<comment type="catalytic activity">
    <reaction evidence="5">
        <text>3'-dephospho-CoA + ATP = ADP + CoA + H(+)</text>
        <dbReference type="Rhea" id="RHEA:18245"/>
        <dbReference type="ChEBI" id="CHEBI:15378"/>
        <dbReference type="ChEBI" id="CHEBI:30616"/>
        <dbReference type="ChEBI" id="CHEBI:57287"/>
        <dbReference type="ChEBI" id="CHEBI:57328"/>
        <dbReference type="ChEBI" id="CHEBI:456216"/>
        <dbReference type="EC" id="2.7.1.24"/>
    </reaction>
</comment>
<keyword evidence="8" id="KW-1185">Reference proteome</keyword>
<dbReference type="Pfam" id="PF01121">
    <property type="entry name" value="CoaE"/>
    <property type="match status" value="1"/>
</dbReference>
<dbReference type="UniPathway" id="UPA00241">
    <property type="reaction ID" value="UER00356"/>
</dbReference>
<dbReference type="PROSITE" id="PS51219">
    <property type="entry name" value="DPCK"/>
    <property type="match status" value="1"/>
</dbReference>
<dbReference type="Gene3D" id="3.40.50.300">
    <property type="entry name" value="P-loop containing nucleotide triphosphate hydrolases"/>
    <property type="match status" value="1"/>
</dbReference>
<dbReference type="InterPro" id="IPR027417">
    <property type="entry name" value="P-loop_NTPase"/>
</dbReference>
<keyword evidence="5 7" id="KW-0418">Kinase</keyword>
<evidence type="ECO:0000256" key="4">
    <source>
        <dbReference type="ARBA" id="ARBA00022993"/>
    </source>
</evidence>
<evidence type="ECO:0000256" key="6">
    <source>
        <dbReference type="NCBIfam" id="TIGR00152"/>
    </source>
</evidence>
<keyword evidence="4 5" id="KW-0173">Coenzyme A biosynthesis</keyword>
<dbReference type="GO" id="GO:0005524">
    <property type="term" value="F:ATP binding"/>
    <property type="evidence" value="ECO:0007669"/>
    <property type="project" value="UniProtKB-UniRule"/>
</dbReference>
<dbReference type="GO" id="GO:0005737">
    <property type="term" value="C:cytoplasm"/>
    <property type="evidence" value="ECO:0007669"/>
    <property type="project" value="UniProtKB-SubCell"/>
</dbReference>
<dbReference type="EMBL" id="BMKM01000010">
    <property type="protein sequence ID" value="GGE30191.1"/>
    <property type="molecule type" value="Genomic_DNA"/>
</dbReference>
<comment type="function">
    <text evidence="5">Catalyzes the phosphorylation of the 3'-hydroxyl group of dephosphocoenzyme A to form coenzyme A.</text>
</comment>
<keyword evidence="3 5" id="KW-0067">ATP-binding</keyword>
<proteinExistence type="inferred from homology"/>
<dbReference type="GO" id="GO:0004140">
    <property type="term" value="F:dephospho-CoA kinase activity"/>
    <property type="evidence" value="ECO:0007669"/>
    <property type="project" value="UniProtKB-UniRule"/>
</dbReference>